<reference evidence="2 3" key="1">
    <citation type="submission" date="2023-10" db="EMBL/GenBank/DDBJ databases">
        <title>Niallia locisalis sp.nov. isolated from a salt pond sample.</title>
        <authorList>
            <person name="Li X.-J."/>
            <person name="Dong L."/>
        </authorList>
    </citation>
    <scope>NUCLEOTIDE SEQUENCE [LARGE SCALE GENOMIC DNA]</scope>
    <source>
        <strain evidence="2 3">DSM 29761</strain>
    </source>
</reference>
<keyword evidence="3" id="KW-1185">Reference proteome</keyword>
<accession>A0ABZ2CBV0</accession>
<sequence length="113" mass="13785">MFGHLVINFLVMAVNYPSTILIYLGKFPNEKSKQIYWILFLVFIYIIMEAINLQYDLIHHFHGWTIWWSLIFDLVMFVILWVHHYKPLLAWAYSITWLIILWNIFDLSHNLLK</sequence>
<evidence type="ECO:0000313" key="2">
    <source>
        <dbReference type="EMBL" id="WVX79400.1"/>
    </source>
</evidence>
<organism evidence="2 3">
    <name type="scientific">Niallia oryzisoli</name>
    <dbReference type="NCBI Taxonomy" id="1737571"/>
    <lineage>
        <taxon>Bacteria</taxon>
        <taxon>Bacillati</taxon>
        <taxon>Bacillota</taxon>
        <taxon>Bacilli</taxon>
        <taxon>Bacillales</taxon>
        <taxon>Bacillaceae</taxon>
        <taxon>Niallia</taxon>
    </lineage>
</organism>
<feature type="transmembrane region" description="Helical" evidence="1">
    <location>
        <begin position="88"/>
        <end position="105"/>
    </location>
</feature>
<gene>
    <name evidence="2" type="ORF">R4Z09_19080</name>
</gene>
<dbReference type="Proteomes" id="UP001357223">
    <property type="component" value="Chromosome"/>
</dbReference>
<feature type="transmembrane region" description="Helical" evidence="1">
    <location>
        <begin position="61"/>
        <end position="81"/>
    </location>
</feature>
<feature type="transmembrane region" description="Helical" evidence="1">
    <location>
        <begin position="36"/>
        <end position="55"/>
    </location>
</feature>
<dbReference type="NCBIfam" id="NF041644">
    <property type="entry name" value="CBO0543_fam"/>
    <property type="match status" value="1"/>
</dbReference>
<protein>
    <submittedName>
        <fullName evidence="2">CBO0543 family protein</fullName>
    </submittedName>
</protein>
<dbReference type="RefSeq" id="WP_338448334.1">
    <property type="nucleotide sequence ID" value="NZ_CP137640.1"/>
</dbReference>
<name>A0ABZ2CBV0_9BACI</name>
<evidence type="ECO:0000313" key="3">
    <source>
        <dbReference type="Proteomes" id="UP001357223"/>
    </source>
</evidence>
<keyword evidence="1" id="KW-1133">Transmembrane helix</keyword>
<keyword evidence="1" id="KW-0812">Transmembrane</keyword>
<feature type="transmembrane region" description="Helical" evidence="1">
    <location>
        <begin position="6"/>
        <end position="24"/>
    </location>
</feature>
<proteinExistence type="predicted"/>
<dbReference type="InterPro" id="IPR048147">
    <property type="entry name" value="CBO0543-like"/>
</dbReference>
<evidence type="ECO:0000256" key="1">
    <source>
        <dbReference type="SAM" id="Phobius"/>
    </source>
</evidence>
<keyword evidence="1" id="KW-0472">Membrane</keyword>
<dbReference type="EMBL" id="CP137640">
    <property type="protein sequence ID" value="WVX79400.1"/>
    <property type="molecule type" value="Genomic_DNA"/>
</dbReference>